<name>A0A409YDR3_9AGAR</name>
<keyword evidence="2" id="KW-0479">Metal-binding</keyword>
<evidence type="ECO:0000256" key="5">
    <source>
        <dbReference type="ARBA" id="ARBA00023242"/>
    </source>
</evidence>
<sequence length="967" mass="108410">MSTLSTDSGVRQQRTSYQALSPSVPYRQQAYHLSSSSLASTPHVIPANAPPTFTEEAATRTHLYSQTSHHFYRDSLEADDAASQTAVSRGLLLRTNDLDQPYSHSDSGSSDPPLSAGFADPNHLPYAASSGYPESRTVKRRAISDALDAFSLGDSYTNFRPESSAHVHPRSDLSRHPDYWPNNALSVPQQEGPLKVKKRREKPRIELAPDQPPTTQGKPRARVYRFHSRNRKIRCDGAKPVCHNCSRRTNSSSECNYDAVPKRRGPDKVPGARQRMARDARDGVDTTSSRRRRKTRTDAPSDAPEVLEVPKQTSFHATFQDIDRSSGSAIHSNYTLEAPSGLGGNVGTVLPVFDYPPTSGPPSGIPQPEDDLVRILSNGKNVTSYVNGLATEAQILSEFPGNVARGYIAEIDEDGNERRSSTPDIRSEPSLNFSRKIWWDSLLSLYLSPTSTRLHSLTVSQRESASQGISADIRFIFRASNYWFSFFHIPSFFSNFFDPVRRERIQPSLVLALLAISTFWQSSEIGYGEAGRERALRFRDEAQAAMDASFNSGWIDETLAQAAWLLALFEVCAHPRHSSQRSTSSMLVLDSIIRSLSLTLVDSEDPNTTLFPPGTVPTVNTSDNRRLSQRLYASETSTFHNGNGTTGCSCQTLKLQEHWPSAAEHTPLWSATPAWDESWTEGEIRKESCRRLCWSSMVLAAGHISYTTAQRSEGLDLFISDPANYALLFSGESVARSPMLTEYSSKDTIWALYDRSYLLWHGCIRMRKNHNATDDEKAQFAMKAWLEADSLEQALNRHTCSLERAFIFQAREYIFNTRMCISYEFQRYIPLVTANVSGLFHRQKAEEWLTHQATVAERFMLGLHTITGNAENLLARRPFFVFWFMGQIHRAISLWECDRSLTVALDVCKALIPATDYLTALWPCPEQRLRYESLHQRVVRCCLDAGLKPPTKIDLSLPAPASSEVLI</sequence>
<comment type="caution">
    <text evidence="7">The sequence shown here is derived from an EMBL/GenBank/DDBJ whole genome shotgun (WGS) entry which is preliminary data.</text>
</comment>
<dbReference type="InParanoid" id="A0A409YDR3"/>
<dbReference type="InterPro" id="IPR001138">
    <property type="entry name" value="Zn2Cys6_DnaBD"/>
</dbReference>
<proteinExistence type="predicted"/>
<evidence type="ECO:0000313" key="8">
    <source>
        <dbReference type="Proteomes" id="UP000284706"/>
    </source>
</evidence>
<keyword evidence="5" id="KW-0539">Nucleus</keyword>
<gene>
    <name evidence="7" type="ORF">CVT26_016047</name>
</gene>
<dbReference type="GO" id="GO:0008270">
    <property type="term" value="F:zinc ion binding"/>
    <property type="evidence" value="ECO:0007669"/>
    <property type="project" value="InterPro"/>
</dbReference>
<dbReference type="InterPro" id="IPR036864">
    <property type="entry name" value="Zn2-C6_fun-type_DNA-bd_sf"/>
</dbReference>
<evidence type="ECO:0000256" key="6">
    <source>
        <dbReference type="SAM" id="MobiDB-lite"/>
    </source>
</evidence>
<evidence type="ECO:0000256" key="4">
    <source>
        <dbReference type="ARBA" id="ARBA00023163"/>
    </source>
</evidence>
<dbReference type="CDD" id="cd00067">
    <property type="entry name" value="GAL4"/>
    <property type="match status" value="1"/>
</dbReference>
<dbReference type="GO" id="GO:0005634">
    <property type="term" value="C:nucleus"/>
    <property type="evidence" value="ECO:0007669"/>
    <property type="project" value="UniProtKB-SubCell"/>
</dbReference>
<feature type="compositionally biased region" description="Basic and acidic residues" evidence="6">
    <location>
        <begin position="163"/>
        <end position="178"/>
    </location>
</feature>
<dbReference type="AlphaFoldDB" id="A0A409YDR3"/>
<evidence type="ECO:0008006" key="9">
    <source>
        <dbReference type="Google" id="ProtNLM"/>
    </source>
</evidence>
<dbReference type="OrthoDB" id="2123952at2759"/>
<dbReference type="CDD" id="cd12148">
    <property type="entry name" value="fungal_TF_MHR"/>
    <property type="match status" value="1"/>
</dbReference>
<protein>
    <recommendedName>
        <fullName evidence="9">Zn(2)-C6 fungal-type domain-containing protein</fullName>
    </recommendedName>
</protein>
<reference evidence="7 8" key="1">
    <citation type="journal article" date="2018" name="Evol. Lett.">
        <title>Horizontal gene cluster transfer increased hallucinogenic mushroom diversity.</title>
        <authorList>
            <person name="Reynolds H.T."/>
            <person name="Vijayakumar V."/>
            <person name="Gluck-Thaler E."/>
            <person name="Korotkin H.B."/>
            <person name="Matheny P.B."/>
            <person name="Slot J.C."/>
        </authorList>
    </citation>
    <scope>NUCLEOTIDE SEQUENCE [LARGE SCALE GENOMIC DNA]</scope>
    <source>
        <strain evidence="7 8">SRW20</strain>
    </source>
</reference>
<evidence type="ECO:0000256" key="1">
    <source>
        <dbReference type="ARBA" id="ARBA00004123"/>
    </source>
</evidence>
<dbReference type="GO" id="GO:0000981">
    <property type="term" value="F:DNA-binding transcription factor activity, RNA polymerase II-specific"/>
    <property type="evidence" value="ECO:0007669"/>
    <property type="project" value="InterPro"/>
</dbReference>
<feature type="compositionally biased region" description="Polar residues" evidence="6">
    <location>
        <begin position="1"/>
        <end position="21"/>
    </location>
</feature>
<dbReference type="PANTHER" id="PTHR47338">
    <property type="entry name" value="ZN(II)2CYS6 TRANSCRIPTION FACTOR (EUROFUNG)-RELATED"/>
    <property type="match status" value="1"/>
</dbReference>
<evidence type="ECO:0000313" key="7">
    <source>
        <dbReference type="EMBL" id="PPR01146.1"/>
    </source>
</evidence>
<keyword evidence="4" id="KW-0804">Transcription</keyword>
<comment type="subcellular location">
    <subcellularLocation>
        <location evidence="1">Nucleus</location>
    </subcellularLocation>
</comment>
<feature type="region of interest" description="Disordered" evidence="6">
    <location>
        <begin position="97"/>
        <end position="136"/>
    </location>
</feature>
<dbReference type="Proteomes" id="UP000284706">
    <property type="component" value="Unassembled WGS sequence"/>
</dbReference>
<organism evidence="7 8">
    <name type="scientific">Gymnopilus dilepis</name>
    <dbReference type="NCBI Taxonomy" id="231916"/>
    <lineage>
        <taxon>Eukaryota</taxon>
        <taxon>Fungi</taxon>
        <taxon>Dikarya</taxon>
        <taxon>Basidiomycota</taxon>
        <taxon>Agaricomycotina</taxon>
        <taxon>Agaricomycetes</taxon>
        <taxon>Agaricomycetidae</taxon>
        <taxon>Agaricales</taxon>
        <taxon>Agaricineae</taxon>
        <taxon>Hymenogastraceae</taxon>
        <taxon>Gymnopilus</taxon>
    </lineage>
</organism>
<feature type="region of interest" description="Disordered" evidence="6">
    <location>
        <begin position="248"/>
        <end position="303"/>
    </location>
</feature>
<dbReference type="PANTHER" id="PTHR47338:SF5">
    <property type="entry name" value="ZN(II)2CYS6 TRANSCRIPTION FACTOR (EUROFUNG)"/>
    <property type="match status" value="1"/>
</dbReference>
<feature type="region of interest" description="Disordered" evidence="6">
    <location>
        <begin position="158"/>
        <end position="220"/>
    </location>
</feature>
<keyword evidence="8" id="KW-1185">Reference proteome</keyword>
<evidence type="ECO:0000256" key="3">
    <source>
        <dbReference type="ARBA" id="ARBA00023015"/>
    </source>
</evidence>
<accession>A0A409YDR3</accession>
<keyword evidence="3" id="KW-0805">Transcription regulation</keyword>
<feature type="compositionally biased region" description="Polar residues" evidence="6">
    <location>
        <begin position="102"/>
        <end position="112"/>
    </location>
</feature>
<dbReference type="EMBL" id="NHYE01000963">
    <property type="protein sequence ID" value="PPR01146.1"/>
    <property type="molecule type" value="Genomic_DNA"/>
</dbReference>
<dbReference type="InterPro" id="IPR050815">
    <property type="entry name" value="TF_fung"/>
</dbReference>
<dbReference type="STRING" id="231916.A0A409YDR3"/>
<evidence type="ECO:0000256" key="2">
    <source>
        <dbReference type="ARBA" id="ARBA00022723"/>
    </source>
</evidence>
<feature type="region of interest" description="Disordered" evidence="6">
    <location>
        <begin position="1"/>
        <end position="22"/>
    </location>
</feature>
<dbReference type="Gene3D" id="4.10.240.10">
    <property type="entry name" value="Zn(2)-C6 fungal-type DNA-binding domain"/>
    <property type="match status" value="1"/>
</dbReference>